<proteinExistence type="predicted"/>
<evidence type="ECO:0000313" key="2">
    <source>
        <dbReference type="Proteomes" id="UP000828390"/>
    </source>
</evidence>
<evidence type="ECO:0000313" key="1">
    <source>
        <dbReference type="EMBL" id="KAH3718693.1"/>
    </source>
</evidence>
<protein>
    <submittedName>
        <fullName evidence="1">Uncharacterized protein</fullName>
    </submittedName>
</protein>
<comment type="caution">
    <text evidence="1">The sequence shown here is derived from an EMBL/GenBank/DDBJ whole genome shotgun (WGS) entry which is preliminary data.</text>
</comment>
<keyword evidence="2" id="KW-1185">Reference proteome</keyword>
<accession>A0A9D4C7Z3</accession>
<name>A0A9D4C7Z3_DREPO</name>
<reference evidence="1" key="2">
    <citation type="submission" date="2020-11" db="EMBL/GenBank/DDBJ databases">
        <authorList>
            <person name="McCartney M.A."/>
            <person name="Auch B."/>
            <person name="Kono T."/>
            <person name="Mallez S."/>
            <person name="Becker A."/>
            <person name="Gohl D.M."/>
            <person name="Silverstein K.A.T."/>
            <person name="Koren S."/>
            <person name="Bechman K.B."/>
            <person name="Herman A."/>
            <person name="Abrahante J.E."/>
            <person name="Garbe J."/>
        </authorList>
    </citation>
    <scope>NUCLEOTIDE SEQUENCE</scope>
    <source>
        <strain evidence="1">Duluth1</strain>
        <tissue evidence="1">Whole animal</tissue>
    </source>
</reference>
<dbReference type="Proteomes" id="UP000828390">
    <property type="component" value="Unassembled WGS sequence"/>
</dbReference>
<sequence length="77" mass="8744">MFYHFITGIWLHESGVLGASPEGFVEGVFSGIVYQQHDQATCSADIIEVECPYTARDMTIQKTCSSIKDFYLERYPD</sequence>
<organism evidence="1 2">
    <name type="scientific">Dreissena polymorpha</name>
    <name type="common">Zebra mussel</name>
    <name type="synonym">Mytilus polymorpha</name>
    <dbReference type="NCBI Taxonomy" id="45954"/>
    <lineage>
        <taxon>Eukaryota</taxon>
        <taxon>Metazoa</taxon>
        <taxon>Spiralia</taxon>
        <taxon>Lophotrochozoa</taxon>
        <taxon>Mollusca</taxon>
        <taxon>Bivalvia</taxon>
        <taxon>Autobranchia</taxon>
        <taxon>Heteroconchia</taxon>
        <taxon>Euheterodonta</taxon>
        <taxon>Imparidentia</taxon>
        <taxon>Neoheterodontei</taxon>
        <taxon>Myida</taxon>
        <taxon>Dreissenoidea</taxon>
        <taxon>Dreissenidae</taxon>
        <taxon>Dreissena</taxon>
    </lineage>
</organism>
<reference evidence="1" key="1">
    <citation type="journal article" date="2019" name="bioRxiv">
        <title>The Genome of the Zebra Mussel, Dreissena polymorpha: A Resource for Invasive Species Research.</title>
        <authorList>
            <person name="McCartney M.A."/>
            <person name="Auch B."/>
            <person name="Kono T."/>
            <person name="Mallez S."/>
            <person name="Zhang Y."/>
            <person name="Obille A."/>
            <person name="Becker A."/>
            <person name="Abrahante J.E."/>
            <person name="Garbe J."/>
            <person name="Badalamenti J.P."/>
            <person name="Herman A."/>
            <person name="Mangelson H."/>
            <person name="Liachko I."/>
            <person name="Sullivan S."/>
            <person name="Sone E.D."/>
            <person name="Koren S."/>
            <person name="Silverstein K.A.T."/>
            <person name="Beckman K.B."/>
            <person name="Gohl D.M."/>
        </authorList>
    </citation>
    <scope>NUCLEOTIDE SEQUENCE</scope>
    <source>
        <strain evidence="1">Duluth1</strain>
        <tissue evidence="1">Whole animal</tissue>
    </source>
</reference>
<dbReference type="AlphaFoldDB" id="A0A9D4C7Z3"/>
<gene>
    <name evidence="1" type="ORF">DPMN_061499</name>
</gene>
<dbReference type="EMBL" id="JAIWYP010000013">
    <property type="protein sequence ID" value="KAH3718693.1"/>
    <property type="molecule type" value="Genomic_DNA"/>
</dbReference>